<protein>
    <recommendedName>
        <fullName evidence="11">TCP domain-containing protein</fullName>
    </recommendedName>
</protein>
<dbReference type="GO" id="GO:0003700">
    <property type="term" value="F:DNA-binding transcription factor activity"/>
    <property type="evidence" value="ECO:0007669"/>
    <property type="project" value="InterPro"/>
</dbReference>
<reference evidence="9 10" key="1">
    <citation type="journal article" date="2014" name="Agronomy (Basel)">
        <title>A Draft Genome Sequence for Ensete ventricosum, the Drought-Tolerant Tree Against Hunger.</title>
        <authorList>
            <person name="Harrison J."/>
            <person name="Moore K.A."/>
            <person name="Paszkiewicz K."/>
            <person name="Jones T."/>
            <person name="Grant M."/>
            <person name="Ambacheew D."/>
            <person name="Muzemil S."/>
            <person name="Studholme D.J."/>
        </authorList>
    </citation>
    <scope>NUCLEOTIDE SEQUENCE [LARGE SCALE GENOMIC DNA]</scope>
</reference>
<comment type="caution">
    <text evidence="9">The sequence shown here is derived from an EMBL/GenBank/DDBJ whole genome shotgun (WGS) entry which is preliminary data.</text>
</comment>
<dbReference type="PANTHER" id="PTHR31072">
    <property type="entry name" value="TRANSCRIPTION FACTOR TCP4-RELATED"/>
    <property type="match status" value="1"/>
</dbReference>
<dbReference type="GO" id="GO:0043565">
    <property type="term" value="F:sequence-specific DNA binding"/>
    <property type="evidence" value="ECO:0007669"/>
    <property type="project" value="TreeGrafter"/>
</dbReference>
<dbReference type="PANTHER" id="PTHR31072:SF93">
    <property type="entry name" value="TRANSCRIPTION FACTOR TCP24"/>
    <property type="match status" value="1"/>
</dbReference>
<evidence type="ECO:0000256" key="3">
    <source>
        <dbReference type="ARBA" id="ARBA00023125"/>
    </source>
</evidence>
<evidence type="ECO:0000256" key="5">
    <source>
        <dbReference type="ARBA" id="ARBA00023242"/>
    </source>
</evidence>
<evidence type="ECO:0000256" key="6">
    <source>
        <dbReference type="SAM" id="MobiDB-lite"/>
    </source>
</evidence>
<evidence type="ECO:0000313" key="10">
    <source>
        <dbReference type="Proteomes" id="UP000287651"/>
    </source>
</evidence>
<keyword evidence="5" id="KW-0539">Nucleus</keyword>
<dbReference type="EMBL" id="AMZH03003443">
    <property type="protein sequence ID" value="RRT72317.1"/>
    <property type="molecule type" value="Genomic_DNA"/>
</dbReference>
<keyword evidence="2" id="KW-0805">Transcription regulation</keyword>
<name>A0A427A7T8_ENSVE</name>
<proteinExistence type="predicted"/>
<dbReference type="AlphaFoldDB" id="A0A427A7T8"/>
<dbReference type="Proteomes" id="UP000287651">
    <property type="component" value="Unassembled WGS sequence"/>
</dbReference>
<gene>
    <name evidence="9" type="ORF">B296_00006512</name>
</gene>
<feature type="compositionally biased region" description="Basic and acidic residues" evidence="6">
    <location>
        <begin position="328"/>
        <end position="353"/>
    </location>
</feature>
<feature type="compositionally biased region" description="Polar residues" evidence="6">
    <location>
        <begin position="360"/>
        <end position="377"/>
    </location>
</feature>
<accession>A0A427A7T8</accession>
<dbReference type="Pfam" id="PF03634">
    <property type="entry name" value="TCP"/>
    <property type="match status" value="1"/>
</dbReference>
<dbReference type="InterPro" id="IPR005333">
    <property type="entry name" value="Transcription_factor_TCP"/>
</dbReference>
<feature type="domain" description="R" evidence="8">
    <location>
        <begin position="328"/>
        <end position="348"/>
    </location>
</feature>
<comment type="subcellular location">
    <subcellularLocation>
        <location evidence="1">Nucleus</location>
    </subcellularLocation>
</comment>
<evidence type="ECO:0000256" key="1">
    <source>
        <dbReference type="ARBA" id="ARBA00004123"/>
    </source>
</evidence>
<feature type="domain" description="TCP" evidence="7">
    <location>
        <begin position="213"/>
        <end position="271"/>
    </location>
</feature>
<evidence type="ECO:0000313" key="9">
    <source>
        <dbReference type="EMBL" id="RRT72317.1"/>
    </source>
</evidence>
<evidence type="ECO:0000256" key="4">
    <source>
        <dbReference type="ARBA" id="ARBA00023163"/>
    </source>
</evidence>
<dbReference type="GO" id="GO:2000032">
    <property type="term" value="P:regulation of secondary shoot formation"/>
    <property type="evidence" value="ECO:0007669"/>
    <property type="project" value="TreeGrafter"/>
</dbReference>
<dbReference type="GO" id="GO:0005634">
    <property type="term" value="C:nucleus"/>
    <property type="evidence" value="ECO:0007669"/>
    <property type="project" value="UniProtKB-SubCell"/>
</dbReference>
<dbReference type="PROSITE" id="PS51370">
    <property type="entry name" value="R"/>
    <property type="match status" value="1"/>
</dbReference>
<dbReference type="PROSITE" id="PS51369">
    <property type="entry name" value="TCP"/>
    <property type="match status" value="1"/>
</dbReference>
<evidence type="ECO:0008006" key="11">
    <source>
        <dbReference type="Google" id="ProtNLM"/>
    </source>
</evidence>
<keyword evidence="4" id="KW-0804">Transcription</keyword>
<evidence type="ECO:0000259" key="8">
    <source>
        <dbReference type="PROSITE" id="PS51370"/>
    </source>
</evidence>
<feature type="compositionally biased region" description="Polar residues" evidence="6">
    <location>
        <begin position="299"/>
        <end position="320"/>
    </location>
</feature>
<organism evidence="9 10">
    <name type="scientific">Ensete ventricosum</name>
    <name type="common">Abyssinian banana</name>
    <name type="synonym">Musa ensete</name>
    <dbReference type="NCBI Taxonomy" id="4639"/>
    <lineage>
        <taxon>Eukaryota</taxon>
        <taxon>Viridiplantae</taxon>
        <taxon>Streptophyta</taxon>
        <taxon>Embryophyta</taxon>
        <taxon>Tracheophyta</taxon>
        <taxon>Spermatophyta</taxon>
        <taxon>Magnoliopsida</taxon>
        <taxon>Liliopsida</taxon>
        <taxon>Zingiberales</taxon>
        <taxon>Musaceae</taxon>
        <taxon>Ensete</taxon>
    </lineage>
</organism>
<dbReference type="InterPro" id="IPR017887">
    <property type="entry name" value="TF_TCP_subgr"/>
</dbReference>
<feature type="compositionally biased region" description="Basic and acidic residues" evidence="6">
    <location>
        <begin position="139"/>
        <end position="152"/>
    </location>
</feature>
<evidence type="ECO:0000256" key="2">
    <source>
        <dbReference type="ARBA" id="ARBA00023015"/>
    </source>
</evidence>
<sequence length="583" mass="64628">MLTPRRKGRTKEIIFYPFLLYPLRHLPYEWREVWAPDRTVAEEIEVRKWRILVRSWRSGVGICGGSCLARAEILMRIGGMQTGWGRSADFWPPGELEQREERRKSIASDSCCEKSKVASCHLRPRTRSGASKDPIWAPKRHESEMEFEENNHARKRSRVVGNGSQAAKVGRKEHQDEDEDDGERKGGGVDVGRVAPWQHHSSRIFRVSRASGGKDRHSKVYTAKGLRDRRVRLSVSTAIQFYDLQDRLGYDQPSKAIEWLIKAAAASINELPPLDGFPKLLQPSGDDQMKADPVIEPAYNQQQHPPTKSGCSSNSDTSKGSVLSLSRSESRVMARERARERAAKDKEKDRDDSDQIVASHHQNLNPRLNPQTPSFTELLTGGSGNNGGSNISAVAAGRENPGHNCIQKQISTADYFGQAGLFTQSQKSHQLPSGFSSQPHFGNSSPMGILPFNIAATGDHQEMQQQFPFLHEHFFPVSAVAATGDYNLNFSISSGLAGFNRGTLQSNSPAQLPQQQHHNHNHLQRLSSTVDGSNLQFFFGAAAGSAAAATNTENQFQSGFDGRLQLCYGDGYRQSDLKGKGKS</sequence>
<dbReference type="InterPro" id="IPR017888">
    <property type="entry name" value="CYC/TB1_R_domain"/>
</dbReference>
<feature type="region of interest" description="Disordered" evidence="6">
    <location>
        <begin position="123"/>
        <end position="193"/>
    </location>
</feature>
<keyword evidence="3" id="KW-0238">DNA-binding</keyword>
<evidence type="ECO:0000259" key="7">
    <source>
        <dbReference type="PROSITE" id="PS51369"/>
    </source>
</evidence>
<feature type="region of interest" description="Disordered" evidence="6">
    <location>
        <begin position="299"/>
        <end position="381"/>
    </location>
</feature>